<comment type="caution">
    <text evidence="1">The sequence shown here is derived from an EMBL/GenBank/DDBJ whole genome shotgun (WGS) entry which is preliminary data.</text>
</comment>
<name>A0A388TGI9_9BACT</name>
<dbReference type="EMBL" id="BGZO01000010">
    <property type="protein sequence ID" value="GBR75916.1"/>
    <property type="molecule type" value="Genomic_DNA"/>
</dbReference>
<keyword evidence="2" id="KW-1185">Reference proteome</keyword>
<protein>
    <submittedName>
        <fullName evidence="1">Uncharacterized protein</fullName>
    </submittedName>
</protein>
<proteinExistence type="predicted"/>
<dbReference type="AlphaFoldDB" id="A0A388TGI9"/>
<sequence length="417" mass="46146">MQERPFSLYKRKDKPCFYVQFKSNTGYLPPKSTKQTSEAEAIKTAWGNSPSGIVPYTGVLNVSGKASEEIISDVNSQSFSIFSEPSYVTEGTAFKVYKFTTSGKEQVGSSTIGTGGTYQVSDLQAKDMYMIELDTNPKLATFVFGQGNVTFNIDPISSAAILTVTDLMDYMGIFNKNINAAYFAPFFTGVVNDARSYYTGKPLPDLSSPGEIVDAVFSNFSRTTAAHLVNLVKDVFKNDNYPLPVISPTGIDTDPGAPVRIENLEVTNSDNTTLNIKINFKEIPATPPNSDWESVIYPYANDDLVNNKNIIEILFNDENALTGERPPEMNFKIRIFKGTGVNQWEAAYVIQPPNAGEDIVKYLEEIEINNNSIEFAIPLHTYMRRYFLLNAAVATIKGTANSSEIMSMIPAIRVDLR</sequence>
<evidence type="ECO:0000313" key="2">
    <source>
        <dbReference type="Proteomes" id="UP000275925"/>
    </source>
</evidence>
<evidence type="ECO:0000313" key="1">
    <source>
        <dbReference type="EMBL" id="GBR75916.1"/>
    </source>
</evidence>
<reference evidence="1 2" key="1">
    <citation type="journal article" date="2019" name="ISME J.">
        <title>Genome analyses of uncultured TG2/ZB3 bacteria in 'Margulisbacteria' specifically attached to ectosymbiotic spirochetes of protists in the termite gut.</title>
        <authorList>
            <person name="Utami Y.D."/>
            <person name="Kuwahara H."/>
            <person name="Igai K."/>
            <person name="Murakami T."/>
            <person name="Sugaya K."/>
            <person name="Morikawa T."/>
            <person name="Nagura Y."/>
            <person name="Yuki M."/>
            <person name="Deevong P."/>
            <person name="Inoue T."/>
            <person name="Kihara K."/>
            <person name="Lo N."/>
            <person name="Yamada A."/>
            <person name="Ohkuma M."/>
            <person name="Hongoh Y."/>
        </authorList>
    </citation>
    <scope>NUCLEOTIDE SEQUENCE [LARGE SCALE GENOMIC DNA]</scope>
    <source>
        <strain evidence="1">NkOx7-02</strain>
    </source>
</reference>
<accession>A0A388TGI9</accession>
<organism evidence="1 2">
    <name type="scientific">Candidatus Termititenax persephonae</name>
    <dbReference type="NCBI Taxonomy" id="2218525"/>
    <lineage>
        <taxon>Bacteria</taxon>
        <taxon>Bacillati</taxon>
        <taxon>Candidatus Margulisiibacteriota</taxon>
        <taxon>Candidatus Termititenacia</taxon>
        <taxon>Candidatus Termititenacales</taxon>
        <taxon>Candidatus Termititenacaceae</taxon>
        <taxon>Candidatus Termititenax</taxon>
    </lineage>
</organism>
<dbReference type="Proteomes" id="UP000275925">
    <property type="component" value="Unassembled WGS sequence"/>
</dbReference>
<gene>
    <name evidence="1" type="ORF">NO2_0543</name>
</gene>